<reference evidence="2 3" key="1">
    <citation type="journal article" date="2013" name="Genome Announc.">
        <title>Draft Genome Sequence of the Psychrophilic and Alkaliphilic Rhodonellum psychrophilum Strain GCM71T.</title>
        <authorList>
            <person name="Hauptmann A.L."/>
            <person name="Glaring M.A."/>
            <person name="Hallin P.F."/>
            <person name="Prieme A."/>
            <person name="Stougaard P."/>
        </authorList>
    </citation>
    <scope>NUCLEOTIDE SEQUENCE [LARGE SCALE GENOMIC DNA]</scope>
    <source>
        <strain evidence="2 3">GCM71</strain>
    </source>
</reference>
<evidence type="ECO:0000256" key="1">
    <source>
        <dbReference type="SAM" id="Coils"/>
    </source>
</evidence>
<dbReference type="AlphaFoldDB" id="U5BIB5"/>
<name>U5BIB5_9BACT</name>
<feature type="coiled-coil region" evidence="1">
    <location>
        <begin position="49"/>
        <end position="176"/>
    </location>
</feature>
<dbReference type="Proteomes" id="UP000016843">
    <property type="component" value="Unassembled WGS sequence"/>
</dbReference>
<dbReference type="EMBL" id="AWXR01000151">
    <property type="protein sequence ID" value="ERM80155.1"/>
    <property type="molecule type" value="Genomic_DNA"/>
</dbReference>
<keyword evidence="1" id="KW-0175">Coiled coil</keyword>
<keyword evidence="3" id="KW-1185">Reference proteome</keyword>
<proteinExistence type="predicted"/>
<comment type="caution">
    <text evidence="2">The sequence shown here is derived from an EMBL/GenBank/DDBJ whole genome shotgun (WGS) entry which is preliminary data.</text>
</comment>
<organism evidence="2 3">
    <name type="scientific">Rhodonellum psychrophilum GCM71 = DSM 17998</name>
    <dbReference type="NCBI Taxonomy" id="1123057"/>
    <lineage>
        <taxon>Bacteria</taxon>
        <taxon>Pseudomonadati</taxon>
        <taxon>Bacteroidota</taxon>
        <taxon>Cytophagia</taxon>
        <taxon>Cytophagales</taxon>
        <taxon>Cytophagaceae</taxon>
        <taxon>Rhodonellum</taxon>
    </lineage>
</organism>
<accession>U5BIB5</accession>
<evidence type="ECO:0000313" key="3">
    <source>
        <dbReference type="Proteomes" id="UP000016843"/>
    </source>
</evidence>
<protein>
    <submittedName>
        <fullName evidence="2">Uncharacterized protein</fullName>
    </submittedName>
</protein>
<evidence type="ECO:0000313" key="2">
    <source>
        <dbReference type="EMBL" id="ERM80155.1"/>
    </source>
</evidence>
<gene>
    <name evidence="2" type="ORF">P872_14375</name>
</gene>
<sequence length="176" mass="20269">MISWNKVNTNNRDKDTHINIIPKKIIMKANFLKMVFVGAVALGTMISCENSTEKKIEKAEQNLADEKMDVAEAKQDLETARMDSGEFLDLKSKWDNRINENELKIAELKVKAKDQKTEVRKEYEKQLDNLQAENARINNQILNYRVDNGQNLKAFKISLDQDLDKLEKSIAAISKR</sequence>